<dbReference type="SMART" id="SM00838">
    <property type="entry name" value="EFG_C"/>
    <property type="match status" value="1"/>
</dbReference>
<dbReference type="GO" id="GO:0003924">
    <property type="term" value="F:GTPase activity"/>
    <property type="evidence" value="ECO:0007669"/>
    <property type="project" value="UniProtKB-UniRule"/>
</dbReference>
<dbReference type="Gene3D" id="3.30.70.240">
    <property type="match status" value="1"/>
</dbReference>
<dbReference type="Gene3D" id="2.40.30.10">
    <property type="entry name" value="Translation factors"/>
    <property type="match status" value="1"/>
</dbReference>
<dbReference type="InterPro" id="IPR000795">
    <property type="entry name" value="T_Tr_GTP-bd_dom"/>
</dbReference>
<dbReference type="HAMAP" id="MF_03059">
    <property type="entry name" value="mEF_G_2"/>
    <property type="match status" value="1"/>
</dbReference>
<dbReference type="CDD" id="cd03713">
    <property type="entry name" value="EFG_mtEFG_C"/>
    <property type="match status" value="1"/>
</dbReference>
<dbReference type="FunFam" id="3.40.50.300:FF:000514">
    <property type="entry name" value="Ribosome-releasing factor 2, mitochondrial"/>
    <property type="match status" value="1"/>
</dbReference>
<comment type="similarity">
    <text evidence="5">Belongs to the TRAFAC class translation factor GTPase superfamily. Classic translation factor GTPase family. EF-G/EF-2 subfamily.</text>
</comment>
<dbReference type="CDD" id="cd01886">
    <property type="entry name" value="EF-G"/>
    <property type="match status" value="1"/>
</dbReference>
<evidence type="ECO:0000313" key="7">
    <source>
        <dbReference type="EMBL" id="RKP28417.1"/>
    </source>
</evidence>
<organism evidence="7 8">
    <name type="scientific">Metschnikowia bicuspidata</name>
    <dbReference type="NCBI Taxonomy" id="27322"/>
    <lineage>
        <taxon>Eukaryota</taxon>
        <taxon>Fungi</taxon>
        <taxon>Dikarya</taxon>
        <taxon>Ascomycota</taxon>
        <taxon>Saccharomycotina</taxon>
        <taxon>Pichiomycetes</taxon>
        <taxon>Metschnikowiaceae</taxon>
        <taxon>Metschnikowia</taxon>
    </lineage>
</organism>
<comment type="function">
    <text evidence="5">Mitochondrial GTPase that mediates the disassembly of ribosomes from messenger RNA at the termination of mitochondrial protein biosynthesis. Not involved in the GTP-dependent ribosomal translocation step during translation elongation.</text>
</comment>
<accession>A0A4P9Z6Y5</accession>
<dbReference type="InterPro" id="IPR035649">
    <property type="entry name" value="EFG_V"/>
</dbReference>
<dbReference type="InterPro" id="IPR035647">
    <property type="entry name" value="EFG_III/V"/>
</dbReference>
<dbReference type="InterPro" id="IPR005225">
    <property type="entry name" value="Small_GTP-bd"/>
</dbReference>
<dbReference type="Pfam" id="PF00679">
    <property type="entry name" value="EFG_C"/>
    <property type="match status" value="1"/>
</dbReference>
<keyword evidence="2 5" id="KW-0648">Protein biosynthesis</keyword>
<dbReference type="Pfam" id="PF00009">
    <property type="entry name" value="GTP_EFTU"/>
    <property type="match status" value="1"/>
</dbReference>
<feature type="binding site" evidence="5">
    <location>
        <begin position="152"/>
        <end position="155"/>
    </location>
    <ligand>
        <name>GTP</name>
        <dbReference type="ChEBI" id="CHEBI:37565"/>
    </ligand>
</feature>
<dbReference type="SUPFAM" id="SSF54980">
    <property type="entry name" value="EF-G C-terminal domain-like"/>
    <property type="match status" value="2"/>
</dbReference>
<keyword evidence="1 5" id="KW-0547">Nucleotide-binding</keyword>
<evidence type="ECO:0000259" key="6">
    <source>
        <dbReference type="PROSITE" id="PS51722"/>
    </source>
</evidence>
<keyword evidence="8" id="KW-1185">Reference proteome</keyword>
<dbReference type="SUPFAM" id="SSF52540">
    <property type="entry name" value="P-loop containing nucleoside triphosphate hydrolases"/>
    <property type="match status" value="1"/>
</dbReference>
<evidence type="ECO:0000256" key="3">
    <source>
        <dbReference type="ARBA" id="ARBA00023128"/>
    </source>
</evidence>
<dbReference type="Gene3D" id="3.40.50.300">
    <property type="entry name" value="P-loop containing nucleotide triphosphate hydrolases"/>
    <property type="match status" value="1"/>
</dbReference>
<keyword evidence="3 5" id="KW-0496">Mitochondrion</keyword>
<dbReference type="PROSITE" id="PS51722">
    <property type="entry name" value="G_TR_2"/>
    <property type="match status" value="1"/>
</dbReference>
<dbReference type="NCBIfam" id="TIGR00231">
    <property type="entry name" value="small_GTP"/>
    <property type="match status" value="1"/>
</dbReference>
<dbReference type="InterPro" id="IPR030851">
    <property type="entry name" value="EFG2"/>
</dbReference>
<protein>
    <recommendedName>
        <fullName evidence="5">Ribosome-releasing factor 2, mitochondrial</fullName>
        <shortName evidence="5">RRF2mt</shortName>
    </recommendedName>
    <alternativeName>
        <fullName evidence="5">Elongation factor G 2, mitochondrial</fullName>
        <shortName evidence="5">EF-G2mt</shortName>
        <shortName evidence="5">mEF-G 2</shortName>
    </alternativeName>
</protein>
<dbReference type="EMBL" id="ML004898">
    <property type="protein sequence ID" value="RKP28417.1"/>
    <property type="molecule type" value="Genomic_DNA"/>
</dbReference>
<evidence type="ECO:0000256" key="4">
    <source>
        <dbReference type="ARBA" id="ARBA00023134"/>
    </source>
</evidence>
<keyword evidence="4 5" id="KW-0342">GTP-binding</keyword>
<feature type="binding site" evidence="5">
    <location>
        <begin position="98"/>
        <end position="102"/>
    </location>
    <ligand>
        <name>GTP</name>
        <dbReference type="ChEBI" id="CHEBI:37565"/>
    </ligand>
</feature>
<dbReference type="InterPro" id="IPR009022">
    <property type="entry name" value="EFG_III"/>
</dbReference>
<evidence type="ECO:0000256" key="1">
    <source>
        <dbReference type="ARBA" id="ARBA00022741"/>
    </source>
</evidence>
<name>A0A4P9Z6Y5_9ASCO</name>
<comment type="subcellular location">
    <subcellularLocation>
        <location evidence="5">Mitochondrion</location>
    </subcellularLocation>
</comment>
<dbReference type="Pfam" id="PF22042">
    <property type="entry name" value="EF-G_D2"/>
    <property type="match status" value="1"/>
</dbReference>
<dbReference type="PANTHER" id="PTHR43261:SF1">
    <property type="entry name" value="RIBOSOME-RELEASING FACTOR 2, MITOCHONDRIAL"/>
    <property type="match status" value="1"/>
</dbReference>
<dbReference type="PRINTS" id="PR00315">
    <property type="entry name" value="ELONGATNFCT"/>
</dbReference>
<dbReference type="InterPro" id="IPR009000">
    <property type="entry name" value="Transl_B-barrel_sf"/>
</dbReference>
<dbReference type="PANTHER" id="PTHR43261">
    <property type="entry name" value="TRANSLATION ELONGATION FACTOR G-RELATED"/>
    <property type="match status" value="1"/>
</dbReference>
<dbReference type="Pfam" id="PF14492">
    <property type="entry name" value="EFG_III"/>
    <property type="match status" value="1"/>
</dbReference>
<dbReference type="CDD" id="cd16262">
    <property type="entry name" value="EFG_III"/>
    <property type="match status" value="1"/>
</dbReference>
<dbReference type="InterPro" id="IPR027417">
    <property type="entry name" value="P-loop_NTPase"/>
</dbReference>
<feature type="binding site" evidence="5">
    <location>
        <begin position="34"/>
        <end position="41"/>
    </location>
    <ligand>
        <name>GTP</name>
        <dbReference type="ChEBI" id="CHEBI:37565"/>
    </ligand>
</feature>
<dbReference type="Gene3D" id="3.30.70.870">
    <property type="entry name" value="Elongation Factor G (Translational Gtpase), domain 3"/>
    <property type="match status" value="1"/>
</dbReference>
<evidence type="ECO:0000256" key="5">
    <source>
        <dbReference type="HAMAP-Rule" id="MF_03059"/>
    </source>
</evidence>
<dbReference type="PROSITE" id="PS00301">
    <property type="entry name" value="G_TR_1"/>
    <property type="match status" value="1"/>
</dbReference>
<proteinExistence type="inferred from homology"/>
<dbReference type="SUPFAM" id="SSF50447">
    <property type="entry name" value="Translation proteins"/>
    <property type="match status" value="1"/>
</dbReference>
<reference evidence="8" key="1">
    <citation type="journal article" date="2018" name="Nat. Microbiol.">
        <title>Leveraging single-cell genomics to expand the fungal tree of life.</title>
        <authorList>
            <person name="Ahrendt S.R."/>
            <person name="Quandt C.A."/>
            <person name="Ciobanu D."/>
            <person name="Clum A."/>
            <person name="Salamov A."/>
            <person name="Andreopoulos B."/>
            <person name="Cheng J.F."/>
            <person name="Woyke T."/>
            <person name="Pelin A."/>
            <person name="Henrissat B."/>
            <person name="Reynolds N.K."/>
            <person name="Benny G.L."/>
            <person name="Smith M.E."/>
            <person name="James T.Y."/>
            <person name="Grigoriev I.V."/>
        </authorList>
    </citation>
    <scope>NUCLEOTIDE SEQUENCE [LARGE SCALE GENOMIC DNA]</scope>
    <source>
        <strain evidence="8">Baker2002</strain>
    </source>
</reference>
<dbReference type="Proteomes" id="UP000268321">
    <property type="component" value="Unassembled WGS sequence"/>
</dbReference>
<evidence type="ECO:0000313" key="8">
    <source>
        <dbReference type="Proteomes" id="UP000268321"/>
    </source>
</evidence>
<dbReference type="InterPro" id="IPR000640">
    <property type="entry name" value="EFG_V-like"/>
</dbReference>
<dbReference type="InterPro" id="IPR031157">
    <property type="entry name" value="G_TR_CS"/>
</dbReference>
<dbReference type="GO" id="GO:0005525">
    <property type="term" value="F:GTP binding"/>
    <property type="evidence" value="ECO:0007669"/>
    <property type="project" value="UniProtKB-UniRule"/>
</dbReference>
<gene>
    <name evidence="5" type="primary">MEF2</name>
    <name evidence="7" type="ORF">METBISCDRAFT_32160</name>
</gene>
<dbReference type="GO" id="GO:0032543">
    <property type="term" value="P:mitochondrial translation"/>
    <property type="evidence" value="ECO:0007669"/>
    <property type="project" value="UniProtKB-UniRule"/>
</dbReference>
<dbReference type="InterPro" id="IPR053905">
    <property type="entry name" value="EF-G-like_DII"/>
</dbReference>
<dbReference type="AlphaFoldDB" id="A0A4P9Z6Y5"/>
<sequence length="831" mass="91389">MLPKRYSAVLPQLARAPRLYAVPADRTRNIGIIAHIDAGKTTTTERMLFYSGKTLRIGDVDAGDTVTDYLPSERERGITIQLAAISIGWNEHKLNIIDTPGHTDFTFEVVRSLRVLDGAVIILDGVAGVEAQTEKVWRQAAALGIPRVAYVNKMDRLGAGFSRTVKEIVLKLQTRAVLVNMPYWERPESDEPRFAGVVDVLHKKLLQWERTDPTGRRIEVVDLNGRDPSLAETYESLVRSREAMVEQLGELEDMVIEEFFACDEDHMRVSASTLSRAIRKATLANTITPVLCGLSFRNIGVQQLMDAIVQFLPSPHEAPVPEITSFARTGSKRKLHCVRSQVAVPAAMDGKRGLVVNNNPKLTVALAFKVITHPIRGPMTFFRVYSGRLTSNSTVLNSRTGHKLHLKKLMIMHGDVPEDVASVLAGNIGVVAGTHDEIVTGDTLVSRGATSSKIFSDLEANLRLHPIEVPPALFASSIEPLTHGDTRHMHECIAVLRREDPSLAVHVDDEMGQTILRGMGELHLEIARDRLINDMKARVRLRDVAVSYKETLVGADDRLTCVAGAGDAAYVELLLDSFEGPAHESPFAEEDGASFLDSDNNIIILSPAAASIEVRQALSDRRWKCDASMDDLEDAIVHGALTGLQLGGPLFELPLHSCVVSVEAWSFPVHTNDENASVLMDAARRAVVKALEDRYASAAGSFAVLEPIMRVKVSVESDALGDVVQDLNKRCQANIVLIDDDDGAQLEDQHWAQREAENMYVPPDYTMEDTACGSSSKKVVCAEAPLREMVGYHLKLRSLTQGRGSFDMVYAGMRRATHARFKAIQSEFLVA</sequence>
<dbReference type="GO" id="GO:0032790">
    <property type="term" value="P:ribosome disassembly"/>
    <property type="evidence" value="ECO:0007669"/>
    <property type="project" value="UniProtKB-UniRule"/>
</dbReference>
<evidence type="ECO:0000256" key="2">
    <source>
        <dbReference type="ARBA" id="ARBA00022917"/>
    </source>
</evidence>
<dbReference type="InterPro" id="IPR041095">
    <property type="entry name" value="EFG_II"/>
</dbReference>
<feature type="domain" description="Tr-type G" evidence="6">
    <location>
        <begin position="25"/>
        <end position="316"/>
    </location>
</feature>
<dbReference type="OrthoDB" id="198619at2759"/>
<dbReference type="GO" id="GO:0005759">
    <property type="term" value="C:mitochondrial matrix"/>
    <property type="evidence" value="ECO:0007669"/>
    <property type="project" value="UniProtKB-ARBA"/>
</dbReference>